<dbReference type="SUPFAM" id="SSF49503">
    <property type="entry name" value="Cupredoxins"/>
    <property type="match status" value="2"/>
</dbReference>
<dbReference type="Proteomes" id="UP000308365">
    <property type="component" value="Unassembled WGS sequence"/>
</dbReference>
<evidence type="ECO:0000313" key="3">
    <source>
        <dbReference type="Proteomes" id="UP000308365"/>
    </source>
</evidence>
<dbReference type="InterPro" id="IPR050633">
    <property type="entry name" value="Neuropilin_MCO_CoagFactor"/>
</dbReference>
<comment type="caution">
    <text evidence="2">The sequence shown here is derived from an EMBL/GenBank/DDBJ whole genome shotgun (WGS) entry which is preliminary data.</text>
</comment>
<dbReference type="GO" id="GO:0005886">
    <property type="term" value="C:plasma membrane"/>
    <property type="evidence" value="ECO:0007669"/>
    <property type="project" value="TreeGrafter"/>
</dbReference>
<evidence type="ECO:0000313" key="2">
    <source>
        <dbReference type="EMBL" id="TKC33359.1"/>
    </source>
</evidence>
<dbReference type="Gene3D" id="2.60.40.420">
    <property type="entry name" value="Cupredoxins - blue copper proteins"/>
    <property type="match status" value="2"/>
</dbReference>
<evidence type="ECO:0000256" key="1">
    <source>
        <dbReference type="ARBA" id="ARBA00023157"/>
    </source>
</evidence>
<dbReference type="GO" id="GO:0038023">
    <property type="term" value="F:signaling receptor activity"/>
    <property type="evidence" value="ECO:0007669"/>
    <property type="project" value="TreeGrafter"/>
</dbReference>
<protein>
    <recommendedName>
        <fullName evidence="4">Coagulation factor VIII</fullName>
    </recommendedName>
</protein>
<keyword evidence="1" id="KW-1015">Disulfide bond</keyword>
<dbReference type="PANTHER" id="PTHR46806:SF7">
    <property type="entry name" value="COAGULATION FACTOR VIII"/>
    <property type="match status" value="1"/>
</dbReference>
<dbReference type="PANTHER" id="PTHR46806">
    <property type="entry name" value="F5/8 TYPE C DOMAIN-CONTAINING PROTEIN"/>
    <property type="match status" value="1"/>
</dbReference>
<organism evidence="2 3">
    <name type="scientific">Monodon monoceros</name>
    <name type="common">Narwhal</name>
    <name type="synonym">Ceratodon monodon</name>
    <dbReference type="NCBI Taxonomy" id="40151"/>
    <lineage>
        <taxon>Eukaryota</taxon>
        <taxon>Metazoa</taxon>
        <taxon>Chordata</taxon>
        <taxon>Craniata</taxon>
        <taxon>Vertebrata</taxon>
        <taxon>Euteleostomi</taxon>
        <taxon>Mammalia</taxon>
        <taxon>Eutheria</taxon>
        <taxon>Laurasiatheria</taxon>
        <taxon>Artiodactyla</taxon>
        <taxon>Whippomorpha</taxon>
        <taxon>Cetacea</taxon>
        <taxon>Odontoceti</taxon>
        <taxon>Monodontidae</taxon>
        <taxon>Monodon</taxon>
    </lineage>
</organism>
<sequence>VTFKNQASRPYSFYSSLISYEEDQRQGAEPRKKFVKPNETKTYFWKVQHHMAPTKDEFDCKAWAYFSDVDLEKDVHSGLIGPLLICRTNTLSAAHGRQVTVQEFALFFTIFDETKSWYFTENMERNCRAPCNIQMEDPTFREKYRFHAINGYVMDTLPGLAMAQDQKIRWYLLSMGSNENIHSIHFSGHVFTVRKKEEYKMAVHNLYPGTSHFVLFLQLT</sequence>
<feature type="non-terminal residue" evidence="2">
    <location>
        <position position="220"/>
    </location>
</feature>
<reference evidence="3" key="1">
    <citation type="journal article" date="2019" name="IScience">
        <title>Narwhal Genome Reveals Long-Term Low Genetic Diversity despite Current Large Abundance Size.</title>
        <authorList>
            <person name="Westbury M.V."/>
            <person name="Petersen B."/>
            <person name="Garde E."/>
            <person name="Heide-Jorgensen M.P."/>
            <person name="Lorenzen E.D."/>
        </authorList>
    </citation>
    <scope>NUCLEOTIDE SEQUENCE [LARGE SCALE GENOMIC DNA]</scope>
</reference>
<gene>
    <name evidence="2" type="ORF">EI555_001064</name>
</gene>
<name>A0A4U1EB41_MONMO</name>
<dbReference type="EMBL" id="RWIC01004696">
    <property type="protein sequence ID" value="TKC33359.1"/>
    <property type="molecule type" value="Genomic_DNA"/>
</dbReference>
<accession>A0A4U1EB41</accession>
<feature type="non-terminal residue" evidence="2">
    <location>
        <position position="1"/>
    </location>
</feature>
<dbReference type="InterPro" id="IPR008972">
    <property type="entry name" value="Cupredoxin"/>
</dbReference>
<proteinExistence type="predicted"/>
<dbReference type="AlphaFoldDB" id="A0A4U1EB41"/>
<evidence type="ECO:0008006" key="4">
    <source>
        <dbReference type="Google" id="ProtNLM"/>
    </source>
</evidence>